<dbReference type="InterPro" id="IPR006696">
    <property type="entry name" value="DUF423"/>
</dbReference>
<evidence type="ECO:0000256" key="6">
    <source>
        <dbReference type="SAM" id="Phobius"/>
    </source>
</evidence>
<sequence>MNKKIVITAAALLALAIILGAFGAHGLKAIVSPEKVESFETGVKYQFYSAFGLLILGLNTAKFHFSLKAVHSLLLIGTFLFSFSIYFLSLQEYWQVKLSFLGPVTPLGGVLMIAAWMVFIVKLAASSAEPKNTLD</sequence>
<dbReference type="AlphaFoldDB" id="A0A8J6PFU7"/>
<comment type="caution">
    <text evidence="7">The sequence shown here is derived from an EMBL/GenBank/DDBJ whole genome shotgun (WGS) entry which is preliminary data.</text>
</comment>
<proteinExistence type="inferred from homology"/>
<evidence type="ECO:0000256" key="4">
    <source>
        <dbReference type="ARBA" id="ARBA00022989"/>
    </source>
</evidence>
<dbReference type="RefSeq" id="WP_216713172.1">
    <property type="nucleotide sequence ID" value="NZ_JACVEL010000001.1"/>
</dbReference>
<dbReference type="GO" id="GO:0005886">
    <property type="term" value="C:plasma membrane"/>
    <property type="evidence" value="ECO:0007669"/>
    <property type="project" value="TreeGrafter"/>
</dbReference>
<dbReference type="Pfam" id="PF04241">
    <property type="entry name" value="DUF423"/>
    <property type="match status" value="1"/>
</dbReference>
<keyword evidence="8" id="KW-1185">Reference proteome</keyword>
<organism evidence="7 8">
    <name type="scientific">Taishania pollutisoli</name>
    <dbReference type="NCBI Taxonomy" id="2766479"/>
    <lineage>
        <taxon>Bacteria</taxon>
        <taxon>Pseudomonadati</taxon>
        <taxon>Bacteroidota</taxon>
        <taxon>Flavobacteriia</taxon>
        <taxon>Flavobacteriales</taxon>
        <taxon>Crocinitomicaceae</taxon>
        <taxon>Taishania</taxon>
    </lineage>
</organism>
<gene>
    <name evidence="7" type="ORF">H9Y05_00185</name>
</gene>
<keyword evidence="4 6" id="KW-1133">Transmembrane helix</keyword>
<evidence type="ECO:0000256" key="3">
    <source>
        <dbReference type="ARBA" id="ARBA00022692"/>
    </source>
</evidence>
<reference evidence="7" key="1">
    <citation type="submission" date="2020-09" db="EMBL/GenBank/DDBJ databases">
        <title>Taishania pollutisoli gen. nov., sp. nov., Isolated from Tetrabromobisphenol A-Contaminated Soil.</title>
        <authorList>
            <person name="Chen Q."/>
        </authorList>
    </citation>
    <scope>NUCLEOTIDE SEQUENCE</scope>
    <source>
        <strain evidence="7">CZZ-1</strain>
    </source>
</reference>
<keyword evidence="5 6" id="KW-0472">Membrane</keyword>
<comment type="similarity">
    <text evidence="2">Belongs to the UPF0382 family.</text>
</comment>
<feature type="transmembrane region" description="Helical" evidence="6">
    <location>
        <begin position="73"/>
        <end position="94"/>
    </location>
</feature>
<feature type="transmembrane region" description="Helical" evidence="6">
    <location>
        <begin position="100"/>
        <end position="121"/>
    </location>
</feature>
<evidence type="ECO:0000256" key="5">
    <source>
        <dbReference type="ARBA" id="ARBA00023136"/>
    </source>
</evidence>
<accession>A0A8J6PFU7</accession>
<comment type="subcellular location">
    <subcellularLocation>
        <location evidence="1">Membrane</location>
        <topology evidence="1">Multi-pass membrane protein</topology>
    </subcellularLocation>
</comment>
<dbReference type="Proteomes" id="UP000652681">
    <property type="component" value="Unassembled WGS sequence"/>
</dbReference>
<dbReference type="EMBL" id="JACVEL010000001">
    <property type="protein sequence ID" value="MBC9810881.1"/>
    <property type="molecule type" value="Genomic_DNA"/>
</dbReference>
<evidence type="ECO:0000256" key="1">
    <source>
        <dbReference type="ARBA" id="ARBA00004141"/>
    </source>
</evidence>
<evidence type="ECO:0000313" key="8">
    <source>
        <dbReference type="Proteomes" id="UP000652681"/>
    </source>
</evidence>
<name>A0A8J6PFU7_9FLAO</name>
<dbReference type="PANTHER" id="PTHR43461">
    <property type="entry name" value="TRANSMEMBRANE PROTEIN 256"/>
    <property type="match status" value="1"/>
</dbReference>
<evidence type="ECO:0000256" key="2">
    <source>
        <dbReference type="ARBA" id="ARBA00009694"/>
    </source>
</evidence>
<evidence type="ECO:0000313" key="7">
    <source>
        <dbReference type="EMBL" id="MBC9810881.1"/>
    </source>
</evidence>
<dbReference type="PANTHER" id="PTHR43461:SF1">
    <property type="entry name" value="TRANSMEMBRANE PROTEIN 256"/>
    <property type="match status" value="1"/>
</dbReference>
<keyword evidence="3 6" id="KW-0812">Transmembrane</keyword>
<protein>
    <submittedName>
        <fullName evidence="7">DUF423 domain-containing protein</fullName>
    </submittedName>
</protein>